<dbReference type="AlphaFoldDB" id="A0A7S3R0G3"/>
<evidence type="ECO:0000256" key="1">
    <source>
        <dbReference type="SAM" id="MobiDB-lite"/>
    </source>
</evidence>
<protein>
    <submittedName>
        <fullName evidence="2">Uncharacterized protein</fullName>
    </submittedName>
</protein>
<accession>A0A7S3R0G3</accession>
<feature type="compositionally biased region" description="Polar residues" evidence="1">
    <location>
        <begin position="125"/>
        <end position="134"/>
    </location>
</feature>
<organism evidence="2">
    <name type="scientific">Dunaliella tertiolecta</name>
    <name type="common">Green alga</name>
    <dbReference type="NCBI Taxonomy" id="3047"/>
    <lineage>
        <taxon>Eukaryota</taxon>
        <taxon>Viridiplantae</taxon>
        <taxon>Chlorophyta</taxon>
        <taxon>core chlorophytes</taxon>
        <taxon>Chlorophyceae</taxon>
        <taxon>CS clade</taxon>
        <taxon>Chlamydomonadales</taxon>
        <taxon>Dunaliellaceae</taxon>
        <taxon>Dunaliella</taxon>
    </lineage>
</organism>
<evidence type="ECO:0000313" key="2">
    <source>
        <dbReference type="EMBL" id="CAE0497971.1"/>
    </source>
</evidence>
<proteinExistence type="predicted"/>
<name>A0A7S3R0G3_DUNTE</name>
<sequence>MRKGKRSSVVVSRLYTMHTPHQGRDKHIQSGAASHTAPTTHDLYNVDSMEGQRQHCDCRSRGELVSAAGKGAWLPTTLHARHKQAALPMLTTGTAVAGSTACKERAGTTAGADPLAEGIKAACSGGQTQHSPTEGKQAEGRTSACHMNPGIGNSWHLKASSHSHHTAWGENGHSCVQHLPHREQPLTGR</sequence>
<dbReference type="EMBL" id="HBIP01021818">
    <property type="protein sequence ID" value="CAE0497971.1"/>
    <property type="molecule type" value="Transcribed_RNA"/>
</dbReference>
<feature type="region of interest" description="Disordered" evidence="1">
    <location>
        <begin position="123"/>
        <end position="175"/>
    </location>
</feature>
<gene>
    <name evidence="2" type="ORF">DTER00134_LOCUS13044</name>
</gene>
<reference evidence="2" key="1">
    <citation type="submission" date="2021-01" db="EMBL/GenBank/DDBJ databases">
        <authorList>
            <person name="Corre E."/>
            <person name="Pelletier E."/>
            <person name="Niang G."/>
            <person name="Scheremetjew M."/>
            <person name="Finn R."/>
            <person name="Kale V."/>
            <person name="Holt S."/>
            <person name="Cochrane G."/>
            <person name="Meng A."/>
            <person name="Brown T."/>
            <person name="Cohen L."/>
        </authorList>
    </citation>
    <scope>NUCLEOTIDE SEQUENCE</scope>
    <source>
        <strain evidence="2">CCMP1320</strain>
    </source>
</reference>